<evidence type="ECO:0000313" key="6">
    <source>
        <dbReference type="Proteomes" id="UP000541610"/>
    </source>
</evidence>
<feature type="compositionally biased region" description="Low complexity" evidence="3">
    <location>
        <begin position="198"/>
        <end position="214"/>
    </location>
</feature>
<feature type="region of interest" description="Disordered" evidence="3">
    <location>
        <begin position="198"/>
        <end position="217"/>
    </location>
</feature>
<dbReference type="InterPro" id="IPR015915">
    <property type="entry name" value="Kelch-typ_b-propeller"/>
</dbReference>
<dbReference type="PANTHER" id="PTHR46093:SF18">
    <property type="entry name" value="FIBRONECTIN TYPE-III DOMAIN-CONTAINING PROTEIN"/>
    <property type="match status" value="1"/>
</dbReference>
<dbReference type="SUPFAM" id="SSF117281">
    <property type="entry name" value="Kelch motif"/>
    <property type="match status" value="1"/>
</dbReference>
<keyword evidence="4" id="KW-0732">Signal</keyword>
<reference evidence="5 6" key="1">
    <citation type="submission" date="2020-04" db="EMBL/GenBank/DDBJ databases">
        <title>Perkinsus olseni comparative genomics.</title>
        <authorList>
            <person name="Bogema D.R."/>
        </authorList>
    </citation>
    <scope>NUCLEOTIDE SEQUENCE [LARGE SCALE GENOMIC DNA]</scope>
    <source>
        <strain evidence="5">00978-12</strain>
    </source>
</reference>
<evidence type="ECO:0000256" key="3">
    <source>
        <dbReference type="SAM" id="MobiDB-lite"/>
    </source>
</evidence>
<dbReference type="EMBL" id="JABANP010000083">
    <property type="protein sequence ID" value="KAF4691215.1"/>
    <property type="molecule type" value="Genomic_DNA"/>
</dbReference>
<evidence type="ECO:0000256" key="2">
    <source>
        <dbReference type="ARBA" id="ARBA00022737"/>
    </source>
</evidence>
<dbReference type="PANTHER" id="PTHR46093">
    <property type="entry name" value="ACYL-COA-BINDING DOMAIN-CONTAINING PROTEIN 5"/>
    <property type="match status" value="1"/>
</dbReference>
<name>A0A7J6P551_PEROL</name>
<keyword evidence="2" id="KW-0677">Repeat</keyword>
<evidence type="ECO:0000256" key="4">
    <source>
        <dbReference type="SAM" id="SignalP"/>
    </source>
</evidence>
<feature type="signal peptide" evidence="4">
    <location>
        <begin position="1"/>
        <end position="18"/>
    </location>
</feature>
<evidence type="ECO:0000313" key="5">
    <source>
        <dbReference type="EMBL" id="KAF4691215.1"/>
    </source>
</evidence>
<dbReference type="AlphaFoldDB" id="A0A7J6P551"/>
<dbReference type="Gene3D" id="2.120.10.80">
    <property type="entry name" value="Kelch-type beta propeller"/>
    <property type="match status" value="1"/>
</dbReference>
<comment type="caution">
    <text evidence="5">The sequence shown here is derived from an EMBL/GenBank/DDBJ whole genome shotgun (WGS) entry which is preliminary data.</text>
</comment>
<evidence type="ECO:0000256" key="1">
    <source>
        <dbReference type="ARBA" id="ARBA00022441"/>
    </source>
</evidence>
<dbReference type="Proteomes" id="UP000541610">
    <property type="component" value="Unassembled WGS sequence"/>
</dbReference>
<organism evidence="5 6">
    <name type="scientific">Perkinsus olseni</name>
    <name type="common">Perkinsus atlanticus</name>
    <dbReference type="NCBI Taxonomy" id="32597"/>
    <lineage>
        <taxon>Eukaryota</taxon>
        <taxon>Sar</taxon>
        <taxon>Alveolata</taxon>
        <taxon>Perkinsozoa</taxon>
        <taxon>Perkinsea</taxon>
        <taxon>Perkinsida</taxon>
        <taxon>Perkinsidae</taxon>
        <taxon>Perkinsus</taxon>
    </lineage>
</organism>
<accession>A0A7J6P551</accession>
<feature type="compositionally biased region" description="Polar residues" evidence="3">
    <location>
        <begin position="844"/>
        <end position="857"/>
    </location>
</feature>
<protein>
    <recommendedName>
        <fullName evidence="7">EGF-like domain-containing protein</fullName>
    </recommendedName>
</protein>
<feature type="chain" id="PRO_5029541422" description="EGF-like domain-containing protein" evidence="4">
    <location>
        <begin position="19"/>
        <end position="1199"/>
    </location>
</feature>
<sequence>MISRIAKVFSTVLILVLGQRDTLREGSEDKNLTAHLEARVLNPPVVIRPVGDPIALIAAVYNVETDNWEATKADVTGRLAVALDRGGPIEEAQKILSFDTVVDLRMDGTCEEYFQRRSASSASITPSIHPNVTSNATIWNSTDSGNTTINFHNSTLTTPTNATTANISTFTNISSWVAMNSSVQPLVNLTRPAANISSNSTNSSAWNASSGTNSVESPTEMILPTQLPGEDRANPAWLPQWRNNAHLRTIADTVQVCVSRTNIIFDGHILPASYITGLRDSENTYLYGSETVPLLWWVIGREYYRSLVLLHERWRDFRNETLNFPNYQAAEVEPPVLYKEMEWFAGISSNITIPVCDPVIYEVKGCFEFTHTLYSHSNLTEYAVRYHLEKWPMYLASRASDDQLKFNLTTPPIAEGWPRVTWLLPSTPSEDPWEFRSFPQEAWRKHDPECVGAIACDRINIAPSARFAHTAVLYKSWNFERDVKDHPTLCKSFAGVVARTCGPECIEDTSCMAPAGMEDSWANARYFDTAQPEFWSLPYFEMDDGESFPMFDHHDIECPPYCCGERRMCLRTHDEHGKRIPFDRPYSLVFGGRTFENREYKGKSLYNHCEEILMKEPNIDEELRGCLEYQSEELWRYDFVENQWDFIKPLSSVDDSSGEEVGVPHGRYGHSAAMVILDAVVDPDNVRRQYMYIYGGMSMNCLNGLCSDMWRIEVPWAPTAYWPTMTPLSDWRSRRPSRWVRMKDCKYGGRFRHRMEAAPSGDLIFVFGGNVVGKWENSLLVYRTSSDSWEIEETRGYRYFTRSAIDYLGNQQTTVVPDLSQLREDKPEMDTYGPQGTRDGTADLGSSNLGSVSEGSYPSQQAVERGDFAMCTVQNPADDGDEDRVALSDLIVIGGFRTYESPYPNENASLNPYPTYPYYLDDLWYYSTSGLLWREVFTAEKRPTPRVMISVRAYGDASLLLKTHVSSDENSSQEAEIGPEDHRLRFVASNHWILARRRELNYASTATGDMVVLLGGLTWSKTRIAETDVLRDLDRRCFKQAKDIYSQFCTEDGSSCDLDKAFESIEMQCNTTNAERGGENHVGPFCCEVLADRDSITTASELSRKCKALCQTNAFSAEFDPRISEGVWIFHPNRCPNYCTSPSHGTCELSRCICKVGWFGDDCSRPLCPGSFCVTEERTLAQHCRKYILQSARHLSRFG</sequence>
<feature type="region of interest" description="Disordered" evidence="3">
    <location>
        <begin position="821"/>
        <end position="857"/>
    </location>
</feature>
<gene>
    <name evidence="5" type="ORF">FOZ60_016029</name>
</gene>
<evidence type="ECO:0008006" key="7">
    <source>
        <dbReference type="Google" id="ProtNLM"/>
    </source>
</evidence>
<keyword evidence="1" id="KW-0880">Kelch repeat</keyword>
<proteinExistence type="predicted"/>
<dbReference type="OrthoDB" id="311195at2759"/>